<evidence type="ECO:0000256" key="4">
    <source>
        <dbReference type="ARBA" id="ARBA00023136"/>
    </source>
</evidence>
<dbReference type="OrthoDB" id="9814535at2"/>
<dbReference type="PANTHER" id="PTHR12815:SF47">
    <property type="entry name" value="TRANSLOCATION AND ASSEMBLY MODULE SUBUNIT TAMA"/>
    <property type="match status" value="1"/>
</dbReference>
<keyword evidence="8" id="KW-1185">Reference proteome</keyword>
<dbReference type="InterPro" id="IPR000184">
    <property type="entry name" value="Bac_surfAg_D15"/>
</dbReference>
<feature type="domain" description="Bacterial surface antigen (D15)" evidence="6">
    <location>
        <begin position="577"/>
        <end position="748"/>
    </location>
</feature>
<comment type="subcellular location">
    <subcellularLocation>
        <location evidence="1">Membrane</location>
    </subcellularLocation>
</comment>
<comment type="caution">
    <text evidence="7">The sequence shown here is derived from an EMBL/GenBank/DDBJ whole genome shotgun (WGS) entry which is preliminary data.</text>
</comment>
<dbReference type="GO" id="GO:0019867">
    <property type="term" value="C:outer membrane"/>
    <property type="evidence" value="ECO:0007669"/>
    <property type="project" value="InterPro"/>
</dbReference>
<evidence type="ECO:0000256" key="3">
    <source>
        <dbReference type="ARBA" id="ARBA00022729"/>
    </source>
</evidence>
<dbReference type="EMBL" id="AFBR01000020">
    <property type="protein sequence ID" value="EGG56281.1"/>
    <property type="molecule type" value="Genomic_DNA"/>
</dbReference>
<evidence type="ECO:0000259" key="6">
    <source>
        <dbReference type="Pfam" id="PF01103"/>
    </source>
</evidence>
<proteinExistence type="predicted"/>
<evidence type="ECO:0000313" key="7">
    <source>
        <dbReference type="EMBL" id="EGG56281.1"/>
    </source>
</evidence>
<name>F3QR27_9BACT</name>
<dbReference type="PANTHER" id="PTHR12815">
    <property type="entry name" value="SORTING AND ASSEMBLY MACHINERY SAMM50 PROTEIN FAMILY MEMBER"/>
    <property type="match status" value="1"/>
</dbReference>
<dbReference type="HOGENOM" id="CLU_010929_0_0_10"/>
<organism evidence="7 8">
    <name type="scientific">Paraprevotella xylaniphila YIT 11841</name>
    <dbReference type="NCBI Taxonomy" id="762982"/>
    <lineage>
        <taxon>Bacteria</taxon>
        <taxon>Pseudomonadati</taxon>
        <taxon>Bacteroidota</taxon>
        <taxon>Bacteroidia</taxon>
        <taxon>Bacteroidales</taxon>
        <taxon>Prevotellaceae</taxon>
        <taxon>Paraprevotella</taxon>
    </lineage>
</organism>
<accession>F3QR27</accession>
<reference evidence="7 8" key="1">
    <citation type="submission" date="2011-02" db="EMBL/GenBank/DDBJ databases">
        <authorList>
            <person name="Weinstock G."/>
            <person name="Sodergren E."/>
            <person name="Clifton S."/>
            <person name="Fulton L."/>
            <person name="Fulton B."/>
            <person name="Courtney L."/>
            <person name="Fronick C."/>
            <person name="Harrison M."/>
            <person name="Strong C."/>
            <person name="Farmer C."/>
            <person name="Delahaunty K."/>
            <person name="Markovic C."/>
            <person name="Hall O."/>
            <person name="Minx P."/>
            <person name="Tomlinson C."/>
            <person name="Mitreva M."/>
            <person name="Hou S."/>
            <person name="Chen J."/>
            <person name="Wollam A."/>
            <person name="Pepin K.H."/>
            <person name="Johnson M."/>
            <person name="Bhonagiri V."/>
            <person name="Zhang X."/>
            <person name="Suruliraj S."/>
            <person name="Warren W."/>
            <person name="Chinwalla A."/>
            <person name="Mardis E.R."/>
            <person name="Wilson R.K."/>
        </authorList>
    </citation>
    <scope>NUCLEOTIDE SEQUENCE [LARGE SCALE GENOMIC DNA]</scope>
    <source>
        <strain evidence="7 8">YIT 11841</strain>
    </source>
</reference>
<protein>
    <submittedName>
        <fullName evidence="7">Outer membrane protein, OMP85 family</fullName>
    </submittedName>
</protein>
<evidence type="ECO:0000256" key="2">
    <source>
        <dbReference type="ARBA" id="ARBA00022692"/>
    </source>
</evidence>
<dbReference type="STRING" id="762982.HMPREF9442_00624"/>
<dbReference type="Pfam" id="PF01103">
    <property type="entry name" value="Omp85"/>
    <property type="match status" value="1"/>
</dbReference>
<gene>
    <name evidence="7" type="ORF">HMPREF9442_00624</name>
</gene>
<dbReference type="PROSITE" id="PS51257">
    <property type="entry name" value="PROKAR_LIPOPROTEIN"/>
    <property type="match status" value="1"/>
</dbReference>
<dbReference type="Proteomes" id="UP000005546">
    <property type="component" value="Unassembled WGS sequence"/>
</dbReference>
<keyword evidence="5" id="KW-0998">Cell outer membrane</keyword>
<evidence type="ECO:0000256" key="1">
    <source>
        <dbReference type="ARBA" id="ARBA00004370"/>
    </source>
</evidence>
<dbReference type="AlphaFoldDB" id="F3QR27"/>
<evidence type="ECO:0000313" key="8">
    <source>
        <dbReference type="Proteomes" id="UP000005546"/>
    </source>
</evidence>
<dbReference type="eggNOG" id="COG4775">
    <property type="taxonomic scope" value="Bacteria"/>
</dbReference>
<evidence type="ECO:0000256" key="5">
    <source>
        <dbReference type="ARBA" id="ARBA00023237"/>
    </source>
</evidence>
<sequence>MALMRKLLYSMAGGIIMALLGACSATKFIPEGEYMLESVSVKSTDKSLDATSLKGYIRQHPNSKWFSLLKVPMGPYALSGRDTTKRINRFLQRVGEAPVIFDTVQANRSGENMLAAVNNLGYLHARVNQKRAVKGKKVRLAYEIVPGERYRVRNIRYLIEDSVVERIVREQASLSSLQPGMPFDLNVLDGERSRISSRLQNSGYYKFNKEYVRFEADTCVGNQKVDLDVVIPLYRASAESNPELHRRYKIHSVSFSGDAAASDTSRDTSRLDSMVYRGFPIYYKHKLAFRPSVFTNNNAIEPGHLYRERDVQRTYSNFGQLGAVMFSNIKMVENDSLPNMLDGFVTVHENKPRSLGAELEGTNSAGDLGAALLLTYQNRNLFRGSELLSLKLRGAFEAITGLEGYSDQNYMEISVEAGLTFPNFRLFRFNGRDRGLMRATSEISLLYDSQNRPEFHRRVLTSALRYRWQSPNGLLRHRIDLIDLNYVFMPWISETFRKDYLEDETDRNAILRYNYENLFIMRLGYSFTYNSQRNATSIVDYGSNALGIRFNVESAGNVLYGFSNLFGANRNDQGQYTLFNIAYAQYLKGDFDISKSFRFDDRNSLALHFGVGVAYPYGNSTILPYEKRYFSGGANSVRGWSVRELGPGRFTGGDGRIDFINQTGDIKLDLNAEYRTYLFWKLHGSFFVDAGNIWTIRDYAEQPGGQFRMRSFWREIAVSYGLGFRLNFDYFILRLDGGMKAIHPAYDDVRHHYPIIHPDFKRDFTLHFAVGLPF</sequence>
<keyword evidence="3" id="KW-0732">Signal</keyword>
<dbReference type="InterPro" id="IPR039910">
    <property type="entry name" value="D15-like"/>
</dbReference>
<dbReference type="RefSeq" id="WP_008625086.1">
    <property type="nucleotide sequence ID" value="NZ_GL883824.1"/>
</dbReference>
<keyword evidence="2" id="KW-0812">Transmembrane</keyword>
<keyword evidence="4" id="KW-0472">Membrane</keyword>
<dbReference type="Gene3D" id="2.40.160.50">
    <property type="entry name" value="membrane protein fhac: a member of the omp85/tpsb transporter family"/>
    <property type="match status" value="1"/>
</dbReference>